<gene>
    <name evidence="5" type="ORF">DFH08DRAFT_774295</name>
</gene>
<proteinExistence type="inferred from homology"/>
<dbReference type="InterPro" id="IPR011042">
    <property type="entry name" value="6-blade_b-propeller_TolB-like"/>
</dbReference>
<keyword evidence="6" id="KW-1185">Reference proteome</keyword>
<dbReference type="PANTHER" id="PTHR42776:SF27">
    <property type="entry name" value="DIPEPTIDYL PEPTIDASE FAMILY MEMBER 6"/>
    <property type="match status" value="1"/>
</dbReference>
<evidence type="ECO:0000256" key="2">
    <source>
        <dbReference type="ARBA" id="ARBA00022801"/>
    </source>
</evidence>
<sequence>MPITPQESANADLISGLSLSFSGERVVYGVGPFFRTKDTHKTQALWIADVGVAESARKITSGLFYDRTPKFHPKSGDVYFLSDRYKAGSEAQIYRISSGEFGGDPEPLTSTQNIRGVSTFEISPDGRWLAYISADEPAEKDEEDKETYVIVWRAPKKLGRLRVIDLSKRIKELNNFNIIVFAPSSPWSPDSTRILYRLTDLPDIESEAFPISEKIVSIQETGGDLQFGFIHVITHGRQLFYNSIWSELGMFYFLRAEDYAAATPALWTCKTIPGASPTRVAFGHTDDAAGLVRVNTKVAVEVACGLETRIEIVGSTSFTAFETSEDAFSSWDIKQVNGKYIFVAARSSGVTGEPENIWSGSTVPGTKGVLSTKLSSHHEWMSGKELPQCAPFYWSIEDGTALQGIATYPRGQSLKNLPTVVVPHGGPYWRDVVDLHISRSLYRYMLASHGFLVLNPNYRGSQGRGNDFAKAARGGMGGLDYADIESMVEAAIKRGYANPNKVAIAGWSNGGYLSAWACTRPNSIWKTGIIGAGATDWGGMAICCDVPAAALDFAGSAPWTPRDPKHVPHYLKGCAMADVKNVKVPVLVLHGEKDVRVPVSQAIGFMRGLVREGDEAVSAGSKLIIYPREGHIFEERAHVEDQLTRVLAHLQKYIA</sequence>
<dbReference type="AlphaFoldDB" id="A0AAD7ABC2"/>
<evidence type="ECO:0000256" key="1">
    <source>
        <dbReference type="ARBA" id="ARBA00010040"/>
    </source>
</evidence>
<dbReference type="Gene3D" id="3.40.50.1820">
    <property type="entry name" value="alpha/beta hydrolase"/>
    <property type="match status" value="1"/>
</dbReference>
<accession>A0AAD7ABC2</accession>
<dbReference type="InterPro" id="IPR001375">
    <property type="entry name" value="Peptidase_S9_cat"/>
</dbReference>
<dbReference type="GO" id="GO:0004252">
    <property type="term" value="F:serine-type endopeptidase activity"/>
    <property type="evidence" value="ECO:0007669"/>
    <property type="project" value="TreeGrafter"/>
</dbReference>
<dbReference type="GO" id="GO:0006508">
    <property type="term" value="P:proteolysis"/>
    <property type="evidence" value="ECO:0007669"/>
    <property type="project" value="InterPro"/>
</dbReference>
<evidence type="ECO:0000313" key="5">
    <source>
        <dbReference type="EMBL" id="KAJ7353329.1"/>
    </source>
</evidence>
<dbReference type="InterPro" id="IPR029058">
    <property type="entry name" value="AB_hydrolase_fold"/>
</dbReference>
<dbReference type="EMBL" id="JARIHO010000011">
    <property type="protein sequence ID" value="KAJ7353329.1"/>
    <property type="molecule type" value="Genomic_DNA"/>
</dbReference>
<dbReference type="Proteomes" id="UP001218218">
    <property type="component" value="Unassembled WGS sequence"/>
</dbReference>
<comment type="similarity">
    <text evidence="1">Belongs to the peptidase S9C family.</text>
</comment>
<dbReference type="SUPFAM" id="SSF53474">
    <property type="entry name" value="alpha/beta-Hydrolases"/>
    <property type="match status" value="1"/>
</dbReference>
<keyword evidence="2" id="KW-0378">Hydrolase</keyword>
<evidence type="ECO:0000256" key="3">
    <source>
        <dbReference type="ARBA" id="ARBA00032829"/>
    </source>
</evidence>
<evidence type="ECO:0000259" key="4">
    <source>
        <dbReference type="Pfam" id="PF00326"/>
    </source>
</evidence>
<protein>
    <recommendedName>
        <fullName evidence="3">Dipeptidyl-peptidase V</fullName>
    </recommendedName>
</protein>
<comment type="caution">
    <text evidence="5">The sequence shown here is derived from an EMBL/GenBank/DDBJ whole genome shotgun (WGS) entry which is preliminary data.</text>
</comment>
<dbReference type="PANTHER" id="PTHR42776">
    <property type="entry name" value="SERINE PEPTIDASE S9 FAMILY MEMBER"/>
    <property type="match status" value="1"/>
</dbReference>
<dbReference type="Gene3D" id="2.120.10.30">
    <property type="entry name" value="TolB, C-terminal domain"/>
    <property type="match status" value="1"/>
</dbReference>
<reference evidence="5" key="1">
    <citation type="submission" date="2023-03" db="EMBL/GenBank/DDBJ databases">
        <title>Massive genome expansion in bonnet fungi (Mycena s.s.) driven by repeated elements and novel gene families across ecological guilds.</title>
        <authorList>
            <consortium name="Lawrence Berkeley National Laboratory"/>
            <person name="Harder C.B."/>
            <person name="Miyauchi S."/>
            <person name="Viragh M."/>
            <person name="Kuo A."/>
            <person name="Thoen E."/>
            <person name="Andreopoulos B."/>
            <person name="Lu D."/>
            <person name="Skrede I."/>
            <person name="Drula E."/>
            <person name="Henrissat B."/>
            <person name="Morin E."/>
            <person name="Kohler A."/>
            <person name="Barry K."/>
            <person name="LaButti K."/>
            <person name="Morin E."/>
            <person name="Salamov A."/>
            <person name="Lipzen A."/>
            <person name="Mereny Z."/>
            <person name="Hegedus B."/>
            <person name="Baldrian P."/>
            <person name="Stursova M."/>
            <person name="Weitz H."/>
            <person name="Taylor A."/>
            <person name="Grigoriev I.V."/>
            <person name="Nagy L.G."/>
            <person name="Martin F."/>
            <person name="Kauserud H."/>
        </authorList>
    </citation>
    <scope>NUCLEOTIDE SEQUENCE</scope>
    <source>
        <strain evidence="5">CBHHK002</strain>
    </source>
</reference>
<name>A0AAD7ABC2_9AGAR</name>
<dbReference type="Pfam" id="PF00326">
    <property type="entry name" value="Peptidase_S9"/>
    <property type="match status" value="1"/>
</dbReference>
<dbReference type="SUPFAM" id="SSF82171">
    <property type="entry name" value="DPP6 N-terminal domain-like"/>
    <property type="match status" value="1"/>
</dbReference>
<evidence type="ECO:0000313" key="6">
    <source>
        <dbReference type="Proteomes" id="UP001218218"/>
    </source>
</evidence>
<feature type="domain" description="Peptidase S9 prolyl oligopeptidase catalytic" evidence="4">
    <location>
        <begin position="443"/>
        <end position="654"/>
    </location>
</feature>
<organism evidence="5 6">
    <name type="scientific">Mycena albidolilacea</name>
    <dbReference type="NCBI Taxonomy" id="1033008"/>
    <lineage>
        <taxon>Eukaryota</taxon>
        <taxon>Fungi</taxon>
        <taxon>Dikarya</taxon>
        <taxon>Basidiomycota</taxon>
        <taxon>Agaricomycotina</taxon>
        <taxon>Agaricomycetes</taxon>
        <taxon>Agaricomycetidae</taxon>
        <taxon>Agaricales</taxon>
        <taxon>Marasmiineae</taxon>
        <taxon>Mycenaceae</taxon>
        <taxon>Mycena</taxon>
    </lineage>
</organism>